<protein>
    <submittedName>
        <fullName evidence="1">Uncharacterized protein</fullName>
    </submittedName>
</protein>
<comment type="caution">
    <text evidence="1">The sequence shown here is derived from an EMBL/GenBank/DDBJ whole genome shotgun (WGS) entry which is preliminary data.</text>
</comment>
<sequence length="1310" mass="148352">MSFSLASFENRSSFNRVSVTSIGLIGIKQFTEARRTGYKDFKYNDLFTAAAAILKMDMYTIYKASLMYYSLKHPVSVNLIKQKFFDVTPDHFVPTAEDIKHFIEEPQFMYRFSLKNYNNIKSLFKKSHPSFAIDIYAITKDDSELVPYLKSKRTQLKENLKSKLHLLKNINHDDYDFKRMQRVNEMFTFQMRAEESSNFLFSSDFYLHMMAPQCDFHDFLSTLLIGFSPKYHGGLYRELLLQQNEKLQLANFEKKNLKKNAKGKTFVDPSSFCYPVENNSKKLKVPKYVNLESLKLSSKKFITSSASFKQNSLVQQISENIIQDACQPLFDIFSPKAAMNSSVGFLREQREAAVLRTLPTNALPYLGQNDYYNGEYVYEHLKILTENYKKEVNINNHPLMLTDSTASYLTDDGVNFYSFYRLANNISKGACHIDKFKFVQNGLIHRTGWKFVNQNSGNALAAGYRAAVYKQLHNSNYTSRIFTNNLTPEEKKIINKNIDHISYNYFRLFDENHQPIVSHEIASTASFVTDDQQELLATKEENISTLHASTRSGYLCTTISTTQSLHLRYHSDVNRPIGEDEFMNSSNVVLDDPQTAIDYEDVSIVEETTNTSDPTTDQVVDICEIELPTDGHDQSNDFGDGNLNEEQLIIQEDRIVDGTESIEMDTFALQFDFDNDPNDTNDILSIIDAYETTSVNEPIVEEGVIDESTSHEIRDDNIEEYRFEVADATQTAEFESESSFNRAAYYLRHRPVDQEVVEVNRTVDTHVDLVEHSGTINHSAAEEVVSCTSERSFRLESGMSVYTRMLYSLSTPNEDLPFPFYDPLFESILSLEEQELLRYLEPRSVAMKIAYLAGFIWINQCFHNARAQAVELIKNLEEMETNDDDEDLDLILLEELSVRALSVRELSTRASRCSNRTAGSNMVTQSSMLSSSPVVELFLQNEPEEPVNVNAAPESFDEPIAAMDVDIVEVDEPIVDAREESNNESVEQANSITHVDAEYEPMDGAASGLVDTIGNNLVESNIVDEDDSYDDGLAVESLTTTLIRLQNEISNPELESLQGFEVPSDLSTSDQEQLFLGGVNNIERGSLRHRNFNSPVPSSHRDRYRREFRLSQESSSSSIAAYREMLTVPLNRLFSSSESSKFSAEHDHSSESSDNESNEIVTVGYSSLNRALVLAGVSGNEIGNDVSDHEVSGNNVSEIEVSNEVLKNEPAVDGVSEIELIDNLVAENDNDEVVPSVTNDDLNIDSDLPLANDDEMLDISNPAEGSSKTIEEGDQEALTLYDHTQKSKKVSKKIQAQFQLFEYGCDSNRN</sequence>
<dbReference type="Proteomes" id="UP000307173">
    <property type="component" value="Unassembled WGS sequence"/>
</dbReference>
<reference evidence="1 2" key="1">
    <citation type="journal article" date="2019" name="Front. Genet.">
        <title>Whole-Genome Sequencing of the Opportunistic Yeast Pathogen Candida inconspicua Uncovers Its Hybrid Origin.</title>
        <authorList>
            <person name="Mixao V."/>
            <person name="Hansen A.P."/>
            <person name="Saus E."/>
            <person name="Boekhout T."/>
            <person name="Lass-Florl C."/>
            <person name="Gabaldon T."/>
        </authorList>
    </citation>
    <scope>NUCLEOTIDE SEQUENCE [LARGE SCALE GENOMIC DNA]</scope>
    <source>
        <strain evidence="1 2">CBS 180</strain>
    </source>
</reference>
<accession>A0A4T0X3V9</accession>
<proteinExistence type="predicted"/>
<dbReference type="STRING" id="52247.A0A4T0X3V9"/>
<name>A0A4T0X3V9_9ASCO</name>
<gene>
    <name evidence="1" type="ORF">CANINC_001345</name>
</gene>
<evidence type="ECO:0000313" key="1">
    <source>
        <dbReference type="EMBL" id="TID30059.1"/>
    </source>
</evidence>
<organism evidence="1 2">
    <name type="scientific">Pichia inconspicua</name>
    <dbReference type="NCBI Taxonomy" id="52247"/>
    <lineage>
        <taxon>Eukaryota</taxon>
        <taxon>Fungi</taxon>
        <taxon>Dikarya</taxon>
        <taxon>Ascomycota</taxon>
        <taxon>Saccharomycotina</taxon>
        <taxon>Pichiomycetes</taxon>
        <taxon>Pichiales</taxon>
        <taxon>Pichiaceae</taxon>
        <taxon>Pichia</taxon>
    </lineage>
</organism>
<dbReference type="EMBL" id="SELW01000208">
    <property type="protein sequence ID" value="TID30059.1"/>
    <property type="molecule type" value="Genomic_DNA"/>
</dbReference>
<evidence type="ECO:0000313" key="2">
    <source>
        <dbReference type="Proteomes" id="UP000307173"/>
    </source>
</evidence>
<keyword evidence="2" id="KW-1185">Reference proteome</keyword>